<sequence>MVEASGVVIMCFLAPCSTCFIAGFGGSNSNTKTDIAFIKILRTKWGKGNTWKLFSSHSYCILGTKFLVKDRERGYH</sequence>
<dbReference type="AlphaFoldDB" id="A0A0V0H645"/>
<dbReference type="EMBL" id="GEDG01025830">
    <property type="protein sequence ID" value="JAP14971.1"/>
    <property type="molecule type" value="Transcribed_RNA"/>
</dbReference>
<reference evidence="2" key="1">
    <citation type="submission" date="2015-12" db="EMBL/GenBank/DDBJ databases">
        <title>Gene expression during late stages of embryo sac development: a critical building block for successful pollen-pistil interactions.</title>
        <authorList>
            <person name="Liu Y."/>
            <person name="Joly V."/>
            <person name="Sabar M."/>
            <person name="Matton D.P."/>
        </authorList>
    </citation>
    <scope>NUCLEOTIDE SEQUENCE</scope>
</reference>
<evidence type="ECO:0000256" key="1">
    <source>
        <dbReference type="SAM" id="Phobius"/>
    </source>
</evidence>
<keyword evidence="1" id="KW-0812">Transmembrane</keyword>
<evidence type="ECO:0000313" key="2">
    <source>
        <dbReference type="EMBL" id="JAP14971.1"/>
    </source>
</evidence>
<protein>
    <submittedName>
        <fullName evidence="2">Putative ovule protein</fullName>
    </submittedName>
</protein>
<keyword evidence="1" id="KW-0472">Membrane</keyword>
<name>A0A0V0H645_SOLCH</name>
<feature type="transmembrane region" description="Helical" evidence="1">
    <location>
        <begin position="6"/>
        <end position="25"/>
    </location>
</feature>
<organism evidence="2">
    <name type="scientific">Solanum chacoense</name>
    <name type="common">Chaco potato</name>
    <dbReference type="NCBI Taxonomy" id="4108"/>
    <lineage>
        <taxon>Eukaryota</taxon>
        <taxon>Viridiplantae</taxon>
        <taxon>Streptophyta</taxon>
        <taxon>Embryophyta</taxon>
        <taxon>Tracheophyta</taxon>
        <taxon>Spermatophyta</taxon>
        <taxon>Magnoliopsida</taxon>
        <taxon>eudicotyledons</taxon>
        <taxon>Gunneridae</taxon>
        <taxon>Pentapetalae</taxon>
        <taxon>asterids</taxon>
        <taxon>lamiids</taxon>
        <taxon>Solanales</taxon>
        <taxon>Solanaceae</taxon>
        <taxon>Solanoideae</taxon>
        <taxon>Solaneae</taxon>
        <taxon>Solanum</taxon>
    </lineage>
</organism>
<accession>A0A0V0H645</accession>
<keyword evidence="1" id="KW-1133">Transmembrane helix</keyword>
<proteinExistence type="predicted"/>